<gene>
    <name evidence="1" type="ORF">ENR64_13330</name>
</gene>
<dbReference type="AlphaFoldDB" id="A0A7C3KEX1"/>
<evidence type="ECO:0000313" key="1">
    <source>
        <dbReference type="EMBL" id="HFM98710.1"/>
    </source>
</evidence>
<accession>A0A7C3KEX1</accession>
<dbReference type="InterPro" id="IPR052022">
    <property type="entry name" value="26kDa_periplasmic_antigen"/>
</dbReference>
<dbReference type="PANTHER" id="PTHR34387">
    <property type="entry name" value="SLR1258 PROTEIN"/>
    <property type="match status" value="1"/>
</dbReference>
<dbReference type="InterPro" id="IPR007497">
    <property type="entry name" value="SIMPL/DUF541"/>
</dbReference>
<dbReference type="EMBL" id="DSRU01000197">
    <property type="protein sequence ID" value="HFM98710.1"/>
    <property type="molecule type" value="Genomic_DNA"/>
</dbReference>
<reference evidence="1" key="1">
    <citation type="journal article" date="2020" name="mSystems">
        <title>Genome- and Community-Level Interaction Insights into Carbon Utilization and Element Cycling Functions of Hydrothermarchaeota in Hydrothermal Sediment.</title>
        <authorList>
            <person name="Zhou Z."/>
            <person name="Liu Y."/>
            <person name="Xu W."/>
            <person name="Pan J."/>
            <person name="Luo Z.H."/>
            <person name="Li M."/>
        </authorList>
    </citation>
    <scope>NUCLEOTIDE SEQUENCE [LARGE SCALE GENOMIC DNA]</scope>
    <source>
        <strain evidence="1">SpSt-418</strain>
    </source>
</reference>
<sequence length="248" mass="26457">MSSLKPSKFSLRQLPAIALMTGFLSLSLIQPVLSQERMLRALTVTGRGKETIETTLAVVRLGVEAQGKTAKEVQAEVSRRSNAVVSLLKARGVQKLETTGVNLNPNYRYDNGKQTLIGYSGSNIVSFRTSIAEAGRIIDDSVKAGASRIDGVNFIASDEAISAAQKLALRKATQDAQAQADAVFDALNITRKEVVSVQVNGAFVPPPQPVNFQRSTKLEGAAVFDAAPLPIQGGDQDVEASVTLQISY</sequence>
<protein>
    <submittedName>
        <fullName evidence="1">DUF541 domain-containing protein</fullName>
    </submittedName>
</protein>
<dbReference type="Gene3D" id="3.30.70.2970">
    <property type="entry name" value="Protein of unknown function (DUF541), domain 2"/>
    <property type="match status" value="1"/>
</dbReference>
<comment type="caution">
    <text evidence="1">The sequence shown here is derived from an EMBL/GenBank/DDBJ whole genome shotgun (WGS) entry which is preliminary data.</text>
</comment>
<name>A0A7C3KEX1_9CYAN</name>
<organism evidence="1">
    <name type="scientific">Oscillatoriales cyanobacterium SpSt-418</name>
    <dbReference type="NCBI Taxonomy" id="2282169"/>
    <lineage>
        <taxon>Bacteria</taxon>
        <taxon>Bacillati</taxon>
        <taxon>Cyanobacteriota</taxon>
        <taxon>Cyanophyceae</taxon>
        <taxon>Oscillatoriophycideae</taxon>
        <taxon>Oscillatoriales</taxon>
    </lineage>
</organism>
<dbReference type="GO" id="GO:0006974">
    <property type="term" value="P:DNA damage response"/>
    <property type="evidence" value="ECO:0007669"/>
    <property type="project" value="TreeGrafter"/>
</dbReference>
<dbReference type="Gene3D" id="3.30.110.170">
    <property type="entry name" value="Protein of unknown function (DUF541), domain 1"/>
    <property type="match status" value="1"/>
</dbReference>
<proteinExistence type="predicted"/>
<dbReference type="PANTHER" id="PTHR34387:SF1">
    <property type="entry name" value="PERIPLASMIC IMMUNOGENIC PROTEIN"/>
    <property type="match status" value="1"/>
</dbReference>
<dbReference type="Pfam" id="PF04402">
    <property type="entry name" value="SIMPL"/>
    <property type="match status" value="1"/>
</dbReference>